<feature type="non-terminal residue" evidence="5">
    <location>
        <position position="1"/>
    </location>
</feature>
<dbReference type="Proteomes" id="UP000305067">
    <property type="component" value="Unassembled WGS sequence"/>
</dbReference>
<dbReference type="AlphaFoldDB" id="A0A5C3Q487"/>
<dbReference type="PANTHER" id="PTHR46377:SF1">
    <property type="entry name" value="DUAL SPECIFICITY PROTEIN PHOSPHATASE 19"/>
    <property type="match status" value="1"/>
</dbReference>
<dbReference type="OrthoDB" id="10252009at2759"/>
<gene>
    <name evidence="5" type="ORF">BDV98DRAFT_472060</name>
</gene>
<keyword evidence="6" id="KW-1185">Reference proteome</keyword>
<evidence type="ECO:0000259" key="4">
    <source>
        <dbReference type="PROSITE" id="PS50056"/>
    </source>
</evidence>
<dbReference type="PANTHER" id="PTHR46377">
    <property type="entry name" value="DUAL SPECIFICITY PROTEIN PHOSPHATASE 19"/>
    <property type="match status" value="1"/>
</dbReference>
<feature type="non-terminal residue" evidence="5">
    <location>
        <position position="155"/>
    </location>
</feature>
<dbReference type="PROSITE" id="PS50054">
    <property type="entry name" value="TYR_PHOSPHATASE_DUAL"/>
    <property type="match status" value="1"/>
</dbReference>
<reference evidence="5 6" key="1">
    <citation type="journal article" date="2019" name="Nat. Ecol. Evol.">
        <title>Megaphylogeny resolves global patterns of mushroom evolution.</title>
        <authorList>
            <person name="Varga T."/>
            <person name="Krizsan K."/>
            <person name="Foldi C."/>
            <person name="Dima B."/>
            <person name="Sanchez-Garcia M."/>
            <person name="Sanchez-Ramirez S."/>
            <person name="Szollosi G.J."/>
            <person name="Szarkandi J.G."/>
            <person name="Papp V."/>
            <person name="Albert L."/>
            <person name="Andreopoulos W."/>
            <person name="Angelini C."/>
            <person name="Antonin V."/>
            <person name="Barry K.W."/>
            <person name="Bougher N.L."/>
            <person name="Buchanan P."/>
            <person name="Buyck B."/>
            <person name="Bense V."/>
            <person name="Catcheside P."/>
            <person name="Chovatia M."/>
            <person name="Cooper J."/>
            <person name="Damon W."/>
            <person name="Desjardin D."/>
            <person name="Finy P."/>
            <person name="Geml J."/>
            <person name="Haridas S."/>
            <person name="Hughes K."/>
            <person name="Justo A."/>
            <person name="Karasinski D."/>
            <person name="Kautmanova I."/>
            <person name="Kiss B."/>
            <person name="Kocsube S."/>
            <person name="Kotiranta H."/>
            <person name="LaButti K.M."/>
            <person name="Lechner B.E."/>
            <person name="Liimatainen K."/>
            <person name="Lipzen A."/>
            <person name="Lukacs Z."/>
            <person name="Mihaltcheva S."/>
            <person name="Morgado L.N."/>
            <person name="Niskanen T."/>
            <person name="Noordeloos M.E."/>
            <person name="Ohm R.A."/>
            <person name="Ortiz-Santana B."/>
            <person name="Ovrebo C."/>
            <person name="Racz N."/>
            <person name="Riley R."/>
            <person name="Savchenko A."/>
            <person name="Shiryaev A."/>
            <person name="Soop K."/>
            <person name="Spirin V."/>
            <person name="Szebenyi C."/>
            <person name="Tomsovsky M."/>
            <person name="Tulloss R.E."/>
            <person name="Uehling J."/>
            <person name="Grigoriev I.V."/>
            <person name="Vagvolgyi C."/>
            <person name="Papp T."/>
            <person name="Martin F.M."/>
            <person name="Miettinen O."/>
            <person name="Hibbett D.S."/>
            <person name="Nagy L.G."/>
        </authorList>
    </citation>
    <scope>NUCLEOTIDE SEQUENCE [LARGE SCALE GENOMIC DNA]</scope>
    <source>
        <strain evidence="5 6">CBS 309.79</strain>
    </source>
</reference>
<dbReference type="EMBL" id="ML178855">
    <property type="protein sequence ID" value="TFK96772.1"/>
    <property type="molecule type" value="Genomic_DNA"/>
</dbReference>
<evidence type="ECO:0000313" key="5">
    <source>
        <dbReference type="EMBL" id="TFK96772.1"/>
    </source>
</evidence>
<dbReference type="SMART" id="SM00195">
    <property type="entry name" value="DSPc"/>
    <property type="match status" value="1"/>
</dbReference>
<dbReference type="PROSITE" id="PS00383">
    <property type="entry name" value="TYR_PHOSPHATASE_1"/>
    <property type="match status" value="1"/>
</dbReference>
<dbReference type="InterPro" id="IPR016130">
    <property type="entry name" value="Tyr_Pase_AS"/>
</dbReference>
<keyword evidence="1" id="KW-0378">Hydrolase</keyword>
<dbReference type="GO" id="GO:0005737">
    <property type="term" value="C:cytoplasm"/>
    <property type="evidence" value="ECO:0007669"/>
    <property type="project" value="TreeGrafter"/>
</dbReference>
<feature type="domain" description="Tyrosine-protein phosphatase" evidence="3">
    <location>
        <begin position="14"/>
        <end position="155"/>
    </location>
</feature>
<accession>A0A5C3Q487</accession>
<name>A0A5C3Q487_9AGAR</name>
<dbReference type="SUPFAM" id="SSF52799">
    <property type="entry name" value="(Phosphotyrosine protein) phosphatases II"/>
    <property type="match status" value="1"/>
</dbReference>
<protein>
    <submittedName>
        <fullName evidence="5">Protein-tyrosine phosphatase-like protein</fullName>
    </submittedName>
</protein>
<dbReference type="InterPro" id="IPR000387">
    <property type="entry name" value="Tyr_Pase_dom"/>
</dbReference>
<evidence type="ECO:0000256" key="1">
    <source>
        <dbReference type="ARBA" id="ARBA00022801"/>
    </source>
</evidence>
<dbReference type="CDD" id="cd14498">
    <property type="entry name" value="DSP"/>
    <property type="match status" value="1"/>
</dbReference>
<dbReference type="InterPro" id="IPR020422">
    <property type="entry name" value="TYR_PHOSPHATASE_DUAL_dom"/>
</dbReference>
<sequence>SSPAPSLTPPADDEPTQIFPRLFISSLSTAESSSIICAHRITHILTIHRLAPPILSTSHPIERMHLPLTDTPFTDLLCHLPSTTQWIHDSLTSSPDSRVLVHCEMGISRSTSVVVGYIMWARGCAVDEAVGMVKEKRAVARPNEGFLTQLGEWRE</sequence>
<dbReference type="Pfam" id="PF00782">
    <property type="entry name" value="DSPc"/>
    <property type="match status" value="1"/>
</dbReference>
<dbReference type="STRING" id="1884261.A0A5C3Q487"/>
<keyword evidence="2" id="KW-0904">Protein phosphatase</keyword>
<proteinExistence type="predicted"/>
<dbReference type="InterPro" id="IPR029021">
    <property type="entry name" value="Prot-tyrosine_phosphatase-like"/>
</dbReference>
<dbReference type="Gene3D" id="3.90.190.10">
    <property type="entry name" value="Protein tyrosine phosphatase superfamily"/>
    <property type="match status" value="1"/>
</dbReference>
<feature type="domain" description="Tyrosine specific protein phosphatases" evidence="4">
    <location>
        <begin position="71"/>
        <end position="137"/>
    </location>
</feature>
<dbReference type="GO" id="GO:0008579">
    <property type="term" value="F:JUN kinase phosphatase activity"/>
    <property type="evidence" value="ECO:0007669"/>
    <property type="project" value="TreeGrafter"/>
</dbReference>
<evidence type="ECO:0000256" key="2">
    <source>
        <dbReference type="ARBA" id="ARBA00022912"/>
    </source>
</evidence>
<dbReference type="InterPro" id="IPR000340">
    <property type="entry name" value="Dual-sp_phosphatase_cat-dom"/>
</dbReference>
<dbReference type="PROSITE" id="PS50056">
    <property type="entry name" value="TYR_PHOSPHATASE_2"/>
    <property type="match status" value="1"/>
</dbReference>
<organism evidence="5 6">
    <name type="scientific">Pterulicium gracile</name>
    <dbReference type="NCBI Taxonomy" id="1884261"/>
    <lineage>
        <taxon>Eukaryota</taxon>
        <taxon>Fungi</taxon>
        <taxon>Dikarya</taxon>
        <taxon>Basidiomycota</taxon>
        <taxon>Agaricomycotina</taxon>
        <taxon>Agaricomycetes</taxon>
        <taxon>Agaricomycetidae</taxon>
        <taxon>Agaricales</taxon>
        <taxon>Pleurotineae</taxon>
        <taxon>Pterulaceae</taxon>
        <taxon>Pterulicium</taxon>
    </lineage>
</organism>
<evidence type="ECO:0000259" key="3">
    <source>
        <dbReference type="PROSITE" id="PS50054"/>
    </source>
</evidence>
<evidence type="ECO:0000313" key="6">
    <source>
        <dbReference type="Proteomes" id="UP000305067"/>
    </source>
</evidence>